<evidence type="ECO:0000313" key="2">
    <source>
        <dbReference type="Proteomes" id="UP001433508"/>
    </source>
</evidence>
<protein>
    <submittedName>
        <fullName evidence="1">Uncharacterized protein</fullName>
    </submittedName>
</protein>
<keyword evidence="2" id="KW-1185">Reference proteome</keyword>
<proteinExistence type="predicted"/>
<dbReference type="EMBL" id="MU971380">
    <property type="protein sequence ID" value="KAK9236796.1"/>
    <property type="molecule type" value="Genomic_DNA"/>
</dbReference>
<sequence>MLRQILKCPSSPLQKSEMIYRSLGVIVLTSDVVNHSQAANIAKSSSVMKLLRDLPDRGYIYSLLIDANTVLGIFIIRRNIISEARRMGQLIFVDATYKTNEYRLPLVQRVPVIDGSTAGV</sequence>
<reference evidence="2" key="1">
    <citation type="journal article" date="2024" name="Front. Bioeng. Biotechnol.">
        <title>Genome-scale model development and genomic sequencing of the oleaginous clade Lipomyces.</title>
        <authorList>
            <person name="Czajka J.J."/>
            <person name="Han Y."/>
            <person name="Kim J."/>
            <person name="Mondo S.J."/>
            <person name="Hofstad B.A."/>
            <person name="Robles A."/>
            <person name="Haridas S."/>
            <person name="Riley R."/>
            <person name="LaButti K."/>
            <person name="Pangilinan J."/>
            <person name="Andreopoulos W."/>
            <person name="Lipzen A."/>
            <person name="Yan J."/>
            <person name="Wang M."/>
            <person name="Ng V."/>
            <person name="Grigoriev I.V."/>
            <person name="Spatafora J.W."/>
            <person name="Magnuson J.K."/>
            <person name="Baker S.E."/>
            <person name="Pomraning K.R."/>
        </authorList>
    </citation>
    <scope>NUCLEOTIDE SEQUENCE [LARGE SCALE GENOMIC DNA]</scope>
    <source>
        <strain evidence="2">CBS 7786</strain>
    </source>
</reference>
<name>A0ACC3SZK5_LIPKO</name>
<gene>
    <name evidence="1" type="ORF">V1525DRAFT_194708</name>
</gene>
<organism evidence="1 2">
    <name type="scientific">Lipomyces kononenkoae</name>
    <name type="common">Yeast</name>
    <dbReference type="NCBI Taxonomy" id="34357"/>
    <lineage>
        <taxon>Eukaryota</taxon>
        <taxon>Fungi</taxon>
        <taxon>Dikarya</taxon>
        <taxon>Ascomycota</taxon>
        <taxon>Saccharomycotina</taxon>
        <taxon>Lipomycetes</taxon>
        <taxon>Lipomycetales</taxon>
        <taxon>Lipomycetaceae</taxon>
        <taxon>Lipomyces</taxon>
    </lineage>
</organism>
<accession>A0ACC3SZK5</accession>
<comment type="caution">
    <text evidence="1">The sequence shown here is derived from an EMBL/GenBank/DDBJ whole genome shotgun (WGS) entry which is preliminary data.</text>
</comment>
<dbReference type="Proteomes" id="UP001433508">
    <property type="component" value="Unassembled WGS sequence"/>
</dbReference>
<evidence type="ECO:0000313" key="1">
    <source>
        <dbReference type="EMBL" id="KAK9236796.1"/>
    </source>
</evidence>